<reference evidence="2" key="1">
    <citation type="journal article" date="2021" name="bioRxiv">
        <title>Whole Genome Assembly and Annotation of Northern Wild Rice, Zizania palustris L., Supports a Whole Genome Duplication in the Zizania Genus.</title>
        <authorList>
            <person name="Haas M."/>
            <person name="Kono T."/>
            <person name="Macchietto M."/>
            <person name="Millas R."/>
            <person name="McGilp L."/>
            <person name="Shao M."/>
            <person name="Duquette J."/>
            <person name="Hirsch C.N."/>
            <person name="Kimball J."/>
        </authorList>
    </citation>
    <scope>NUCLEOTIDE SEQUENCE</scope>
    <source>
        <tissue evidence="2">Fresh leaf tissue</tissue>
    </source>
</reference>
<reference evidence="2" key="2">
    <citation type="submission" date="2021-02" db="EMBL/GenBank/DDBJ databases">
        <authorList>
            <person name="Kimball J.A."/>
            <person name="Haas M.W."/>
            <person name="Macchietto M."/>
            <person name="Kono T."/>
            <person name="Duquette J."/>
            <person name="Shao M."/>
        </authorList>
    </citation>
    <scope>NUCLEOTIDE SEQUENCE</scope>
    <source>
        <tissue evidence="2">Fresh leaf tissue</tissue>
    </source>
</reference>
<keyword evidence="3" id="KW-1185">Reference proteome</keyword>
<evidence type="ECO:0000313" key="2">
    <source>
        <dbReference type="EMBL" id="KAG8045624.1"/>
    </source>
</evidence>
<evidence type="ECO:0000256" key="1">
    <source>
        <dbReference type="SAM" id="MobiDB-lite"/>
    </source>
</evidence>
<organism evidence="2 3">
    <name type="scientific">Zizania palustris</name>
    <name type="common">Northern wild rice</name>
    <dbReference type="NCBI Taxonomy" id="103762"/>
    <lineage>
        <taxon>Eukaryota</taxon>
        <taxon>Viridiplantae</taxon>
        <taxon>Streptophyta</taxon>
        <taxon>Embryophyta</taxon>
        <taxon>Tracheophyta</taxon>
        <taxon>Spermatophyta</taxon>
        <taxon>Magnoliopsida</taxon>
        <taxon>Liliopsida</taxon>
        <taxon>Poales</taxon>
        <taxon>Poaceae</taxon>
        <taxon>BOP clade</taxon>
        <taxon>Oryzoideae</taxon>
        <taxon>Oryzeae</taxon>
        <taxon>Zizaniinae</taxon>
        <taxon>Zizania</taxon>
    </lineage>
</organism>
<name>A0A8J5RUK9_ZIZPA</name>
<feature type="region of interest" description="Disordered" evidence="1">
    <location>
        <begin position="31"/>
        <end position="56"/>
    </location>
</feature>
<dbReference type="Proteomes" id="UP000729402">
    <property type="component" value="Unassembled WGS sequence"/>
</dbReference>
<gene>
    <name evidence="2" type="ORF">GUJ93_ZPchr0008g13350</name>
</gene>
<comment type="caution">
    <text evidence="2">The sequence shown here is derived from an EMBL/GenBank/DDBJ whole genome shotgun (WGS) entry which is preliminary data.</text>
</comment>
<accession>A0A8J5RUK9</accession>
<evidence type="ECO:0000313" key="3">
    <source>
        <dbReference type="Proteomes" id="UP000729402"/>
    </source>
</evidence>
<proteinExistence type="predicted"/>
<dbReference type="AlphaFoldDB" id="A0A8J5RUK9"/>
<feature type="compositionally biased region" description="Gly residues" evidence="1">
    <location>
        <begin position="31"/>
        <end position="43"/>
    </location>
</feature>
<feature type="compositionally biased region" description="Low complexity" evidence="1">
    <location>
        <begin position="44"/>
        <end position="55"/>
    </location>
</feature>
<protein>
    <submittedName>
        <fullName evidence="2">Uncharacterized protein</fullName>
    </submittedName>
</protein>
<dbReference type="EMBL" id="JAAALK010000290">
    <property type="protein sequence ID" value="KAG8045624.1"/>
    <property type="molecule type" value="Genomic_DNA"/>
</dbReference>
<sequence length="89" mass="9187">MGDAGVLPWAEEWRFLSRRFHGLAVIAGATSCGGGGGGSGAGRTTGSSESATEARTSVEARLRRLRLGLRLRQAGAVSGVLEVAHELHS</sequence>